<dbReference type="InterPro" id="IPR011006">
    <property type="entry name" value="CheY-like_superfamily"/>
</dbReference>
<dbReference type="EMBL" id="JAESVB010000013">
    <property type="protein sequence ID" value="MCB8877377.1"/>
    <property type="molecule type" value="Genomic_DNA"/>
</dbReference>
<gene>
    <name evidence="4" type="ORF">ASILVAE211_19435</name>
</gene>
<evidence type="ECO:0000256" key="1">
    <source>
        <dbReference type="ARBA" id="ARBA00022553"/>
    </source>
</evidence>
<evidence type="ECO:0000313" key="4">
    <source>
        <dbReference type="EMBL" id="MCB8877377.1"/>
    </source>
</evidence>
<comment type="caution">
    <text evidence="4">The sequence shown here is derived from an EMBL/GenBank/DDBJ whole genome shotgun (WGS) entry which is preliminary data.</text>
</comment>
<evidence type="ECO:0000313" key="5">
    <source>
        <dbReference type="Proteomes" id="UP000708298"/>
    </source>
</evidence>
<evidence type="ECO:0000256" key="2">
    <source>
        <dbReference type="PROSITE-ProRule" id="PRU00169"/>
    </source>
</evidence>
<reference evidence="4" key="1">
    <citation type="journal article" date="2021" name="Microorganisms">
        <title>Acidisoma silvae sp. nov. and Acidisomacellulosilytica sp. nov., Two Acidophilic Bacteria Isolated from Decaying Wood, Hydrolyzing Cellulose and Producing Poly-3-hydroxybutyrate.</title>
        <authorList>
            <person name="Mieszkin S."/>
            <person name="Pouder E."/>
            <person name="Uroz S."/>
            <person name="Simon-Colin C."/>
            <person name="Alain K."/>
        </authorList>
    </citation>
    <scope>NUCLEOTIDE SEQUENCE</scope>
    <source>
        <strain evidence="4">HW T2.11</strain>
    </source>
</reference>
<organism evidence="4 5">
    <name type="scientific">Acidisoma silvae</name>
    <dbReference type="NCBI Taxonomy" id="2802396"/>
    <lineage>
        <taxon>Bacteria</taxon>
        <taxon>Pseudomonadati</taxon>
        <taxon>Pseudomonadota</taxon>
        <taxon>Alphaproteobacteria</taxon>
        <taxon>Acetobacterales</taxon>
        <taxon>Acidocellaceae</taxon>
        <taxon>Acidisoma</taxon>
    </lineage>
</organism>
<reference evidence="4" key="2">
    <citation type="submission" date="2021-01" db="EMBL/GenBank/DDBJ databases">
        <authorList>
            <person name="Mieszkin S."/>
            <person name="Pouder E."/>
            <person name="Alain K."/>
        </authorList>
    </citation>
    <scope>NUCLEOTIDE SEQUENCE</scope>
    <source>
        <strain evidence="4">HW T2.11</strain>
    </source>
</reference>
<dbReference type="InterPro" id="IPR001789">
    <property type="entry name" value="Sig_transdc_resp-reg_receiver"/>
</dbReference>
<dbReference type="Proteomes" id="UP000708298">
    <property type="component" value="Unassembled WGS sequence"/>
</dbReference>
<proteinExistence type="predicted"/>
<dbReference type="Pfam" id="PF00072">
    <property type="entry name" value="Response_reg"/>
    <property type="match status" value="1"/>
</dbReference>
<accession>A0A963YW01</accession>
<dbReference type="InterPro" id="IPR050595">
    <property type="entry name" value="Bact_response_regulator"/>
</dbReference>
<sequence>MNTLNSLFAFPRKTNRLMVRATTGKIAVVDDDVAVLESYQFMLELAGFQVAAFTSALEFLEATAAPPRCMILDQHMPLMTGLELAQTLREQQSQIPIMLITAVPTPAIRARAAELGITEVLEKPPNEEELLQFVTVSLES</sequence>
<protein>
    <submittedName>
        <fullName evidence="4">Response regulator</fullName>
    </submittedName>
</protein>
<name>A0A963YW01_9PROT</name>
<dbReference type="GO" id="GO:0000160">
    <property type="term" value="P:phosphorelay signal transduction system"/>
    <property type="evidence" value="ECO:0007669"/>
    <property type="project" value="InterPro"/>
</dbReference>
<dbReference type="RefSeq" id="WP_227323030.1">
    <property type="nucleotide sequence ID" value="NZ_JAESVB010000013.1"/>
</dbReference>
<dbReference type="PROSITE" id="PS50110">
    <property type="entry name" value="RESPONSE_REGULATORY"/>
    <property type="match status" value="1"/>
</dbReference>
<evidence type="ECO:0000259" key="3">
    <source>
        <dbReference type="PROSITE" id="PS50110"/>
    </source>
</evidence>
<dbReference type="SUPFAM" id="SSF52172">
    <property type="entry name" value="CheY-like"/>
    <property type="match status" value="1"/>
</dbReference>
<keyword evidence="1 2" id="KW-0597">Phosphoprotein</keyword>
<dbReference type="AlphaFoldDB" id="A0A963YW01"/>
<dbReference type="PANTHER" id="PTHR44591:SF25">
    <property type="entry name" value="CHEMOTAXIS TWO-COMPONENT RESPONSE REGULATOR"/>
    <property type="match status" value="1"/>
</dbReference>
<keyword evidence="5" id="KW-1185">Reference proteome</keyword>
<dbReference type="PANTHER" id="PTHR44591">
    <property type="entry name" value="STRESS RESPONSE REGULATOR PROTEIN 1"/>
    <property type="match status" value="1"/>
</dbReference>
<feature type="domain" description="Response regulatory" evidence="3">
    <location>
        <begin position="25"/>
        <end position="138"/>
    </location>
</feature>
<dbReference type="Gene3D" id="3.40.50.2300">
    <property type="match status" value="1"/>
</dbReference>
<feature type="modified residue" description="4-aspartylphosphate" evidence="2">
    <location>
        <position position="73"/>
    </location>
</feature>
<dbReference type="SMART" id="SM00448">
    <property type="entry name" value="REC"/>
    <property type="match status" value="1"/>
</dbReference>